<evidence type="ECO:0000256" key="1">
    <source>
        <dbReference type="ARBA" id="ARBA00004418"/>
    </source>
</evidence>
<comment type="similarity">
    <text evidence="2">Belongs to the bacterial solute-binding protein 5 family.</text>
</comment>
<dbReference type="Gene3D" id="3.10.105.10">
    <property type="entry name" value="Dipeptide-binding Protein, Domain 3"/>
    <property type="match status" value="1"/>
</dbReference>
<accession>A0ABU5EGY7</accession>
<dbReference type="PANTHER" id="PTHR30290:SF9">
    <property type="entry name" value="OLIGOPEPTIDE-BINDING PROTEIN APPA"/>
    <property type="match status" value="1"/>
</dbReference>
<dbReference type="InterPro" id="IPR023765">
    <property type="entry name" value="SBP_5_CS"/>
</dbReference>
<dbReference type="PIRSF" id="PIRSF002741">
    <property type="entry name" value="MppA"/>
    <property type="match status" value="1"/>
</dbReference>
<feature type="compositionally biased region" description="Low complexity" evidence="5">
    <location>
        <begin position="27"/>
        <end position="70"/>
    </location>
</feature>
<protein>
    <submittedName>
        <fullName evidence="7">ABC transporter substrate-binding protein</fullName>
    </submittedName>
</protein>
<gene>
    <name evidence="7" type="ORF">SMD27_22875</name>
</gene>
<dbReference type="Proteomes" id="UP001279642">
    <property type="component" value="Unassembled WGS sequence"/>
</dbReference>
<evidence type="ECO:0000256" key="5">
    <source>
        <dbReference type="SAM" id="MobiDB-lite"/>
    </source>
</evidence>
<organism evidence="7 8">
    <name type="scientific">Dongia soli</name>
    <dbReference type="NCBI Taxonomy" id="600628"/>
    <lineage>
        <taxon>Bacteria</taxon>
        <taxon>Pseudomonadati</taxon>
        <taxon>Pseudomonadota</taxon>
        <taxon>Alphaproteobacteria</taxon>
        <taxon>Rhodospirillales</taxon>
        <taxon>Dongiaceae</taxon>
        <taxon>Dongia</taxon>
    </lineage>
</organism>
<evidence type="ECO:0000313" key="8">
    <source>
        <dbReference type="Proteomes" id="UP001279642"/>
    </source>
</evidence>
<evidence type="ECO:0000256" key="4">
    <source>
        <dbReference type="ARBA" id="ARBA00022729"/>
    </source>
</evidence>
<dbReference type="InterPro" id="IPR030678">
    <property type="entry name" value="Peptide/Ni-bd"/>
</dbReference>
<evidence type="ECO:0000313" key="7">
    <source>
        <dbReference type="EMBL" id="MDY0885700.1"/>
    </source>
</evidence>
<feature type="domain" description="Solute-binding protein family 5" evidence="6">
    <location>
        <begin position="117"/>
        <end position="490"/>
    </location>
</feature>
<keyword evidence="8" id="KW-1185">Reference proteome</keyword>
<dbReference type="InterPro" id="IPR039424">
    <property type="entry name" value="SBP_5"/>
</dbReference>
<evidence type="ECO:0000259" key="6">
    <source>
        <dbReference type="Pfam" id="PF00496"/>
    </source>
</evidence>
<evidence type="ECO:0000256" key="3">
    <source>
        <dbReference type="ARBA" id="ARBA00022448"/>
    </source>
</evidence>
<dbReference type="PANTHER" id="PTHR30290">
    <property type="entry name" value="PERIPLASMIC BINDING COMPONENT OF ABC TRANSPORTER"/>
    <property type="match status" value="1"/>
</dbReference>
<dbReference type="Pfam" id="PF00496">
    <property type="entry name" value="SBP_bac_5"/>
    <property type="match status" value="1"/>
</dbReference>
<sequence>MKRLMASVSVLALIALGACDQKKEEQQSSAPAATEQSTQQAQSQSSTTASTTAATQPAATQEAAGTPATPKQGGEATVTFKDDIPTLDPAIGYDWKNWSMIKAMFDGLMDYKPGTTELVPDLAESYEVSPDGLTYTFKLRKGVKFHNGREMKAADVKYSLERTCDPKTQSPGAGYYASLKGFDDFQAGKAKELAGVTAPDDYTVKIELSHPDATLLHLMALNFSFVVPKEEVEKSGGDFGHKPVGTGAFKLGEWVPGQRIVFERNKDYHRSGEPYLDKITFEIGQDPTVALTRMQKGEIDIPGDGIPPAKFVEVTQDASLKDQIAITEQLQTGYVTMNVNIKPFDNVAVRQAVNMAINKDRIVKLINGRAVPANQPLPPAMPGYDKSYQGYKYDVEGAKAKLKEAGLEKGFETDLYVMNTDPQPRIAQAIQSDLAAIGIKANIKSQDMGTVIAAGGKKDGAPMIWSGGMAWIADFPDPSNFYTAILGCGGAVEGGWNWAWYCNKDLDARADKANAITDPAKQGERAVEWGKIYTDLMKDAPWAPVFNEKAYVIHSKRIQGPNGVFADPIHIPVNYDVIYATDVK</sequence>
<keyword evidence="4" id="KW-0732">Signal</keyword>
<reference evidence="7 8" key="1">
    <citation type="journal article" date="2016" name="Antonie Van Leeuwenhoek">
        <title>Dongia soli sp. nov., isolated from soil from Dokdo, Korea.</title>
        <authorList>
            <person name="Kim D.U."/>
            <person name="Lee H."/>
            <person name="Kim H."/>
            <person name="Kim S.G."/>
            <person name="Ka J.O."/>
        </authorList>
    </citation>
    <scope>NUCLEOTIDE SEQUENCE [LARGE SCALE GENOMIC DNA]</scope>
    <source>
        <strain evidence="7 8">D78</strain>
    </source>
</reference>
<dbReference type="SUPFAM" id="SSF53850">
    <property type="entry name" value="Periplasmic binding protein-like II"/>
    <property type="match status" value="1"/>
</dbReference>
<comment type="subcellular location">
    <subcellularLocation>
        <location evidence="1">Periplasm</location>
    </subcellularLocation>
</comment>
<evidence type="ECO:0000256" key="2">
    <source>
        <dbReference type="ARBA" id="ARBA00005695"/>
    </source>
</evidence>
<name>A0ABU5EGY7_9PROT</name>
<dbReference type="EMBL" id="JAXCLW010000012">
    <property type="protein sequence ID" value="MDY0885700.1"/>
    <property type="molecule type" value="Genomic_DNA"/>
</dbReference>
<dbReference type="Gene3D" id="3.40.190.10">
    <property type="entry name" value="Periplasmic binding protein-like II"/>
    <property type="match status" value="1"/>
</dbReference>
<dbReference type="CDD" id="cd00995">
    <property type="entry name" value="PBP2_NikA_DppA_OppA_like"/>
    <property type="match status" value="1"/>
</dbReference>
<comment type="caution">
    <text evidence="7">The sequence shown here is derived from an EMBL/GenBank/DDBJ whole genome shotgun (WGS) entry which is preliminary data.</text>
</comment>
<proteinExistence type="inferred from homology"/>
<dbReference type="PROSITE" id="PS01040">
    <property type="entry name" value="SBP_BACTERIAL_5"/>
    <property type="match status" value="1"/>
</dbReference>
<feature type="region of interest" description="Disordered" evidence="5">
    <location>
        <begin position="21"/>
        <end position="80"/>
    </location>
</feature>
<keyword evidence="3" id="KW-0813">Transport</keyword>
<dbReference type="InterPro" id="IPR000914">
    <property type="entry name" value="SBP_5_dom"/>
</dbReference>
<dbReference type="RefSeq" id="WP_320510775.1">
    <property type="nucleotide sequence ID" value="NZ_JAXCLW010000012.1"/>
</dbReference>
<dbReference type="PROSITE" id="PS51257">
    <property type="entry name" value="PROKAR_LIPOPROTEIN"/>
    <property type="match status" value="1"/>
</dbReference>